<reference evidence="2 3" key="1">
    <citation type="journal article" date="2021" name="BMC Biol.">
        <title>Horizontally acquired antibacterial genes associated with adaptive radiation of ladybird beetles.</title>
        <authorList>
            <person name="Li H.S."/>
            <person name="Tang X.F."/>
            <person name="Huang Y.H."/>
            <person name="Xu Z.Y."/>
            <person name="Chen M.L."/>
            <person name="Du X.Y."/>
            <person name="Qiu B.Y."/>
            <person name="Chen P.T."/>
            <person name="Zhang W."/>
            <person name="Slipinski A."/>
            <person name="Escalona H.E."/>
            <person name="Waterhouse R.M."/>
            <person name="Zwick A."/>
            <person name="Pang H."/>
        </authorList>
    </citation>
    <scope>NUCLEOTIDE SEQUENCE [LARGE SCALE GENOMIC DNA]</scope>
    <source>
        <strain evidence="2">SYSU2018</strain>
    </source>
</reference>
<evidence type="ECO:0000313" key="2">
    <source>
        <dbReference type="EMBL" id="KAL3286345.1"/>
    </source>
</evidence>
<evidence type="ECO:0000259" key="1">
    <source>
        <dbReference type="Pfam" id="PF16413"/>
    </source>
</evidence>
<organism evidence="2 3">
    <name type="scientific">Cryptolaemus montrouzieri</name>
    <dbReference type="NCBI Taxonomy" id="559131"/>
    <lineage>
        <taxon>Eukaryota</taxon>
        <taxon>Metazoa</taxon>
        <taxon>Ecdysozoa</taxon>
        <taxon>Arthropoda</taxon>
        <taxon>Hexapoda</taxon>
        <taxon>Insecta</taxon>
        <taxon>Pterygota</taxon>
        <taxon>Neoptera</taxon>
        <taxon>Endopterygota</taxon>
        <taxon>Coleoptera</taxon>
        <taxon>Polyphaga</taxon>
        <taxon>Cucujiformia</taxon>
        <taxon>Coccinelloidea</taxon>
        <taxon>Coccinellidae</taxon>
        <taxon>Scymninae</taxon>
        <taxon>Scymnini</taxon>
        <taxon>Cryptolaemus</taxon>
    </lineage>
</organism>
<accession>A0ABD2P5Y6</accession>
<comment type="caution">
    <text evidence="2">The sequence shown here is derived from an EMBL/GenBank/DDBJ whole genome shotgun (WGS) entry which is preliminary data.</text>
</comment>
<gene>
    <name evidence="2" type="ORF">HHI36_000853</name>
</gene>
<dbReference type="Pfam" id="PF16413">
    <property type="entry name" value="Mlh1_C"/>
    <property type="match status" value="1"/>
</dbReference>
<dbReference type="AlphaFoldDB" id="A0ABD2P5Y6"/>
<dbReference type="EMBL" id="JABFTP020000185">
    <property type="protein sequence ID" value="KAL3286345.1"/>
    <property type="molecule type" value="Genomic_DNA"/>
</dbReference>
<dbReference type="InterPro" id="IPR032189">
    <property type="entry name" value="Mlh1_C"/>
</dbReference>
<sequence>MSKISRCVTELSSVLELRKAIEDNCHQVLRETFAQHVFVGAIDPNRALIQYSTKLYLCDTTKILQELLYQFVIYNFQNLGFIKLSEGVSIYELAMMALNLPETGWTPEDGDKDELAKRIVEILIDNNAMLLDYFSLEIDKDGNLCSLPLLLDNYVPDVAGLPMYIIRLATEVTWETEKECFTTFAEETAKYYAKVSPNSKFENYDWKWIIEHVIYPAIKDFFIPPKEFTENAAILEIANLPNLYKVFERC</sequence>
<keyword evidence="3" id="KW-1185">Reference proteome</keyword>
<name>A0ABD2P5Y6_9CUCU</name>
<proteinExistence type="predicted"/>
<evidence type="ECO:0000313" key="3">
    <source>
        <dbReference type="Proteomes" id="UP001516400"/>
    </source>
</evidence>
<protein>
    <recommendedName>
        <fullName evidence="1">DNA mismatch repair protein Mlh1 C-terminal domain-containing protein</fullName>
    </recommendedName>
</protein>
<feature type="domain" description="DNA mismatch repair protein Mlh1 C-terminal" evidence="1">
    <location>
        <begin position="10"/>
        <end position="250"/>
    </location>
</feature>
<dbReference type="Proteomes" id="UP001516400">
    <property type="component" value="Unassembled WGS sequence"/>
</dbReference>